<dbReference type="InterPro" id="IPR016747">
    <property type="entry name" value="Phosphotransbutyrylase"/>
</dbReference>
<evidence type="ECO:0000313" key="4">
    <source>
        <dbReference type="Proteomes" id="UP000824201"/>
    </source>
</evidence>
<dbReference type="Proteomes" id="UP000824201">
    <property type="component" value="Unassembled WGS sequence"/>
</dbReference>
<feature type="domain" description="VanZ-like" evidence="2">
    <location>
        <begin position="11"/>
        <end position="150"/>
    </location>
</feature>
<keyword evidence="1" id="KW-1133">Transmembrane helix</keyword>
<protein>
    <submittedName>
        <fullName evidence="3">VanZ family protein</fullName>
    </submittedName>
</protein>
<feature type="transmembrane region" description="Helical" evidence="1">
    <location>
        <begin position="74"/>
        <end position="92"/>
    </location>
</feature>
<dbReference type="InterPro" id="IPR006976">
    <property type="entry name" value="VanZ-like"/>
</dbReference>
<organism evidence="3 4">
    <name type="scientific">Candidatus Fimimorpha faecalis</name>
    <dbReference type="NCBI Taxonomy" id="2840824"/>
    <lineage>
        <taxon>Bacteria</taxon>
        <taxon>Bacillati</taxon>
        <taxon>Bacillota</taxon>
        <taxon>Clostridia</taxon>
        <taxon>Eubacteriales</taxon>
        <taxon>Candidatus Fimimorpha</taxon>
    </lineage>
</organism>
<feature type="transmembrane region" description="Helical" evidence="1">
    <location>
        <begin position="99"/>
        <end position="115"/>
    </location>
</feature>
<sequence length="162" mass="18388">MKQMKRRKRIFLVLAIIWMLVISAFSSRTGDLSATDSGRIGRLIGQVLVPGFEDWSEEKQDQFAEKVDYPVRKTAHATEYAILGMLLVGAYTDKEKGRFVRLLIPWFIGTIYAATDEIHQLFVPGRSGQISDVCLDSIGVLIGVSLLWVITEIKWKKEKRSL</sequence>
<comment type="caution">
    <text evidence="3">The sequence shown here is derived from an EMBL/GenBank/DDBJ whole genome shotgun (WGS) entry which is preliminary data.</text>
</comment>
<reference evidence="3" key="2">
    <citation type="journal article" date="2021" name="PeerJ">
        <title>Extensive microbial diversity within the chicken gut microbiome revealed by metagenomics and culture.</title>
        <authorList>
            <person name="Gilroy R."/>
            <person name="Ravi A."/>
            <person name="Getino M."/>
            <person name="Pursley I."/>
            <person name="Horton D.L."/>
            <person name="Alikhan N.F."/>
            <person name="Baker D."/>
            <person name="Gharbi K."/>
            <person name="Hall N."/>
            <person name="Watson M."/>
            <person name="Adriaenssens E.M."/>
            <person name="Foster-Nyarko E."/>
            <person name="Jarju S."/>
            <person name="Secka A."/>
            <person name="Antonio M."/>
            <person name="Oren A."/>
            <person name="Chaudhuri R.R."/>
            <person name="La Ragione R."/>
            <person name="Hildebrand F."/>
            <person name="Pallen M.J."/>
        </authorList>
    </citation>
    <scope>NUCLEOTIDE SEQUENCE</scope>
    <source>
        <strain evidence="3">ChiW13-3771</strain>
    </source>
</reference>
<name>A0A9D1EDL3_9FIRM</name>
<dbReference type="Pfam" id="PF04892">
    <property type="entry name" value="VanZ"/>
    <property type="match status" value="1"/>
</dbReference>
<dbReference type="EMBL" id="DVHN01000062">
    <property type="protein sequence ID" value="HIR88401.1"/>
    <property type="molecule type" value="Genomic_DNA"/>
</dbReference>
<dbReference type="NCBIfam" id="NF037970">
    <property type="entry name" value="vanZ_1"/>
    <property type="match status" value="1"/>
</dbReference>
<gene>
    <name evidence="3" type="ORF">IAC96_05565</name>
</gene>
<reference evidence="3" key="1">
    <citation type="submission" date="2020-10" db="EMBL/GenBank/DDBJ databases">
        <authorList>
            <person name="Gilroy R."/>
        </authorList>
    </citation>
    <scope>NUCLEOTIDE SEQUENCE</scope>
    <source>
        <strain evidence="3">ChiW13-3771</strain>
    </source>
</reference>
<feature type="transmembrane region" description="Helical" evidence="1">
    <location>
        <begin position="130"/>
        <end position="150"/>
    </location>
</feature>
<evidence type="ECO:0000259" key="2">
    <source>
        <dbReference type="Pfam" id="PF04892"/>
    </source>
</evidence>
<keyword evidence="1" id="KW-0812">Transmembrane</keyword>
<dbReference type="PIRSF" id="PIRSF019083">
    <property type="entry name" value="UCP019083_VanZ"/>
    <property type="match status" value="1"/>
</dbReference>
<accession>A0A9D1EDL3</accession>
<proteinExistence type="predicted"/>
<dbReference type="AlphaFoldDB" id="A0A9D1EDL3"/>
<evidence type="ECO:0000256" key="1">
    <source>
        <dbReference type="SAM" id="Phobius"/>
    </source>
</evidence>
<keyword evidence="1" id="KW-0472">Membrane</keyword>
<evidence type="ECO:0000313" key="3">
    <source>
        <dbReference type="EMBL" id="HIR88401.1"/>
    </source>
</evidence>